<keyword evidence="5" id="KW-0808">Transferase</keyword>
<evidence type="ECO:0000259" key="14">
    <source>
        <dbReference type="PROSITE" id="PS51098"/>
    </source>
</evidence>
<dbReference type="Pfam" id="PF00367">
    <property type="entry name" value="PTS_EIIB"/>
    <property type="match status" value="1"/>
</dbReference>
<dbReference type="Pfam" id="PF02378">
    <property type="entry name" value="PTS_EIIC"/>
    <property type="match status" value="1"/>
</dbReference>
<evidence type="ECO:0000256" key="1">
    <source>
        <dbReference type="ARBA" id="ARBA00004651"/>
    </source>
</evidence>
<dbReference type="PROSITE" id="PS01035">
    <property type="entry name" value="PTS_EIIB_TYPE_1_CYS"/>
    <property type="match status" value="1"/>
</dbReference>
<evidence type="ECO:0000259" key="13">
    <source>
        <dbReference type="PROSITE" id="PS51093"/>
    </source>
</evidence>
<dbReference type="AlphaFoldDB" id="A0A1I4HA46"/>
<dbReference type="GO" id="GO:0008982">
    <property type="term" value="F:protein-N(PI)-phosphohistidine-sugar phosphotransferase activity"/>
    <property type="evidence" value="ECO:0007669"/>
    <property type="project" value="InterPro"/>
</dbReference>
<evidence type="ECO:0000256" key="9">
    <source>
        <dbReference type="ARBA" id="ARBA00022989"/>
    </source>
</evidence>
<dbReference type="PANTHER" id="PTHR30009">
    <property type="entry name" value="CYTOCHROME C-TYPE SYNTHESIS PROTEIN AND PTS TRANSMEMBRANE COMPONENT"/>
    <property type="match status" value="1"/>
</dbReference>
<feature type="transmembrane region" description="Helical" evidence="12">
    <location>
        <begin position="374"/>
        <end position="394"/>
    </location>
</feature>
<feature type="transmembrane region" description="Helical" evidence="12">
    <location>
        <begin position="341"/>
        <end position="368"/>
    </location>
</feature>
<dbReference type="GO" id="GO:1904659">
    <property type="term" value="P:D-glucose transmembrane transport"/>
    <property type="evidence" value="ECO:0007669"/>
    <property type="project" value="TreeGrafter"/>
</dbReference>
<dbReference type="Gene3D" id="3.30.1360.60">
    <property type="entry name" value="Glucose permease domain IIB"/>
    <property type="match status" value="1"/>
</dbReference>
<dbReference type="Proteomes" id="UP000181969">
    <property type="component" value="Unassembled WGS sequence"/>
</dbReference>
<evidence type="ECO:0000313" key="17">
    <source>
        <dbReference type="Proteomes" id="UP000181969"/>
    </source>
</evidence>
<proteinExistence type="predicted"/>
<feature type="transmembrane region" description="Helical" evidence="12">
    <location>
        <begin position="482"/>
        <end position="503"/>
    </location>
</feature>
<keyword evidence="9 12" id="KW-1133">Transmembrane helix</keyword>
<dbReference type="GO" id="GO:0009401">
    <property type="term" value="P:phosphoenolpyruvate-dependent sugar phosphotransferase system"/>
    <property type="evidence" value="ECO:0007669"/>
    <property type="project" value="UniProtKB-KW"/>
</dbReference>
<dbReference type="InterPro" id="IPR011055">
    <property type="entry name" value="Dup_hybrid_motif"/>
</dbReference>
<dbReference type="PROSITE" id="PS51103">
    <property type="entry name" value="PTS_EIIC_TYPE_1"/>
    <property type="match status" value="1"/>
</dbReference>
<evidence type="ECO:0000256" key="7">
    <source>
        <dbReference type="ARBA" id="ARBA00022692"/>
    </source>
</evidence>
<evidence type="ECO:0000256" key="12">
    <source>
        <dbReference type="SAM" id="Phobius"/>
    </source>
</evidence>
<protein>
    <submittedName>
        <fullName evidence="16">PTS system IIB component, Glc family /PTS system IIC component, Glc family</fullName>
    </submittedName>
</protein>
<evidence type="ECO:0000256" key="10">
    <source>
        <dbReference type="ARBA" id="ARBA00023136"/>
    </source>
</evidence>
<dbReference type="InterPro" id="IPR001996">
    <property type="entry name" value="PTS_IIB_1"/>
</dbReference>
<dbReference type="Pfam" id="PF00358">
    <property type="entry name" value="PTS_EIIA_1"/>
    <property type="match status" value="1"/>
</dbReference>
<dbReference type="InterPro" id="IPR013013">
    <property type="entry name" value="PTS_EIIC_1"/>
</dbReference>
<evidence type="ECO:0000256" key="8">
    <source>
        <dbReference type="ARBA" id="ARBA00022777"/>
    </source>
</evidence>
<keyword evidence="10 12" id="KW-0472">Membrane</keyword>
<evidence type="ECO:0000256" key="6">
    <source>
        <dbReference type="ARBA" id="ARBA00022683"/>
    </source>
</evidence>
<feature type="domain" description="PTS EIIA type-1" evidence="13">
    <location>
        <begin position="23"/>
        <end position="125"/>
    </location>
</feature>
<dbReference type="SUPFAM" id="SSF51261">
    <property type="entry name" value="Duplicated hybrid motif"/>
    <property type="match status" value="1"/>
</dbReference>
<feature type="transmembrane region" description="Helical" evidence="12">
    <location>
        <begin position="257"/>
        <end position="277"/>
    </location>
</feature>
<comment type="subcellular location">
    <subcellularLocation>
        <location evidence="1">Cell membrane</location>
        <topology evidence="1">Multi-pass membrane protein</topology>
    </subcellularLocation>
</comment>
<dbReference type="InterPro" id="IPR003352">
    <property type="entry name" value="PTS_EIIC"/>
</dbReference>
<feature type="active site" description="Phosphocysteine intermediate; for EIIB activity" evidence="11">
    <location>
        <position position="629"/>
    </location>
</feature>
<sequence length="683" mass="73834">MSNQKNLYSPFEGEIIPLQDVKDPIFSEKTMGDGYAVEPRGETIYAPVSGTVRMVQGHAAGFSTAEDLQVLLHIGIDTVSLDKAVFEFNIKEEETVKAGQVIGRVNWKAVEDAGLEKTAIVVITNTAEKLKSITISASGIVKGGAPIGEALTKGTEAKTKASQTKKKKKFALGGFFQELGKTFMLPVALMAFMGLLLGLGSSFSSQSTIDAFPFLGNEVLQVVFRFFSAIGGFAFSNLPVMFAMAIPLGLAKKEKGVAAFSGFVGYMVMNLSINFFLTERGQLADPELMQKAGQGMALGVQTIEMGVLGGIITGIIVYNLHKKFYNIQLSDSFAFFGGSRFVPIITALVMALVGLAIPVIWPLFALLIQQVGNLIQRAGIFGPFLFFSGERLLLPFGLHHILVATIRFTQAGGTALIDGHEVYGALNIFYGELANRLPISGSATAFLSQGKMPTFMFGLPAAALAMYRTAKPENRAKVKGLLISGVIATFVTGITEPIEFLFLFISPFLWIFHVIMTGLGAMIVSLLGVKIGNTDGGVLDFLIFGVMQGSYTQWFLIPLVGAFWFAAYYFTFKKVILWKNLKTPGREAVLEPEYSDQEIAHDGNTSGYNAEAILAALGGKENIVTLDNCITRLRLILNDGERVEDEKLKDLGALGVVHLDDTSVQVIIGTKVTTVRNALDNLI</sequence>
<dbReference type="PROSITE" id="PS51093">
    <property type="entry name" value="PTS_EIIA_TYPE_1"/>
    <property type="match status" value="1"/>
</dbReference>
<dbReference type="RefSeq" id="WP_074751231.1">
    <property type="nucleotide sequence ID" value="NZ_CAXVJC010000005.1"/>
</dbReference>
<dbReference type="GO" id="GO:0005886">
    <property type="term" value="C:plasma membrane"/>
    <property type="evidence" value="ECO:0007669"/>
    <property type="project" value="UniProtKB-SubCell"/>
</dbReference>
<evidence type="ECO:0000256" key="4">
    <source>
        <dbReference type="ARBA" id="ARBA00022597"/>
    </source>
</evidence>
<organism evidence="16 17">
    <name type="scientific">Lactococcus garvieae</name>
    <dbReference type="NCBI Taxonomy" id="1363"/>
    <lineage>
        <taxon>Bacteria</taxon>
        <taxon>Bacillati</taxon>
        <taxon>Bacillota</taxon>
        <taxon>Bacilli</taxon>
        <taxon>Lactobacillales</taxon>
        <taxon>Streptococcaceae</taxon>
        <taxon>Lactococcus</taxon>
    </lineage>
</organism>
<feature type="transmembrane region" description="Helical" evidence="12">
    <location>
        <begin position="223"/>
        <end position="245"/>
    </location>
</feature>
<dbReference type="OrthoDB" id="9764327at2"/>
<dbReference type="InterPro" id="IPR050429">
    <property type="entry name" value="PTS_Glucose_EIICBA"/>
</dbReference>
<dbReference type="NCBIfam" id="TIGR00826">
    <property type="entry name" value="EIIB_glc"/>
    <property type="match status" value="1"/>
</dbReference>
<dbReference type="NCBIfam" id="NF007509">
    <property type="entry name" value="PRK10110.1"/>
    <property type="match status" value="1"/>
</dbReference>
<keyword evidence="7 12" id="KW-0812">Transmembrane</keyword>
<keyword evidence="8" id="KW-0418">Kinase</keyword>
<name>A0A1I4HA46_9LACT</name>
<evidence type="ECO:0000256" key="2">
    <source>
        <dbReference type="ARBA" id="ARBA00022448"/>
    </source>
</evidence>
<feature type="transmembrane region" description="Helical" evidence="12">
    <location>
        <begin position="183"/>
        <end position="203"/>
    </location>
</feature>
<gene>
    <name evidence="16" type="ORF">SAMN05216438_10778</name>
</gene>
<feature type="domain" description="PTS EIIB type-1" evidence="14">
    <location>
        <begin position="607"/>
        <end position="683"/>
    </location>
</feature>
<dbReference type="NCBIfam" id="TIGR00830">
    <property type="entry name" value="PTBA"/>
    <property type="match status" value="1"/>
</dbReference>
<feature type="transmembrane region" description="Helical" evidence="12">
    <location>
        <begin position="297"/>
        <end position="320"/>
    </location>
</feature>
<evidence type="ECO:0000259" key="15">
    <source>
        <dbReference type="PROSITE" id="PS51103"/>
    </source>
</evidence>
<dbReference type="InterPro" id="IPR001127">
    <property type="entry name" value="PTS_EIIA_1_perm"/>
</dbReference>
<accession>A0A1I4HA46</accession>
<keyword evidence="6" id="KW-0598">Phosphotransferase system</keyword>
<evidence type="ECO:0000256" key="3">
    <source>
        <dbReference type="ARBA" id="ARBA00022475"/>
    </source>
</evidence>
<dbReference type="SUPFAM" id="SSF55604">
    <property type="entry name" value="Glucose permease domain IIB"/>
    <property type="match status" value="1"/>
</dbReference>
<dbReference type="PROSITE" id="PS51098">
    <property type="entry name" value="PTS_EIIB_TYPE_1"/>
    <property type="match status" value="1"/>
</dbReference>
<dbReference type="NCBIfam" id="TIGR02004">
    <property type="entry name" value="PTS-IIBC-malX"/>
    <property type="match status" value="1"/>
</dbReference>
<dbReference type="PANTHER" id="PTHR30009:SF20">
    <property type="entry name" value="PTS SYSTEM GLUCOSE-SPECIFIC EIICB COMPONENT-RELATED"/>
    <property type="match status" value="1"/>
</dbReference>
<dbReference type="InterPro" id="IPR011301">
    <property type="entry name" value="PTS_Mal/Glc-sp_IIBC_component"/>
</dbReference>
<evidence type="ECO:0000313" key="16">
    <source>
        <dbReference type="EMBL" id="SFL38316.1"/>
    </source>
</evidence>
<keyword evidence="4" id="KW-0762">Sugar transport</keyword>
<feature type="transmembrane region" description="Helical" evidence="12">
    <location>
        <begin position="510"/>
        <end position="531"/>
    </location>
</feature>
<keyword evidence="3" id="KW-1003">Cell membrane</keyword>
<dbReference type="CDD" id="cd00212">
    <property type="entry name" value="PTS_IIB_glc"/>
    <property type="match status" value="1"/>
</dbReference>
<dbReference type="EMBL" id="FOTJ01000007">
    <property type="protein sequence ID" value="SFL38316.1"/>
    <property type="molecule type" value="Genomic_DNA"/>
</dbReference>
<dbReference type="InterPro" id="IPR018113">
    <property type="entry name" value="PTrfase_EIIB_Cys"/>
</dbReference>
<evidence type="ECO:0000256" key="5">
    <source>
        <dbReference type="ARBA" id="ARBA00022679"/>
    </source>
</evidence>
<dbReference type="GO" id="GO:0016301">
    <property type="term" value="F:kinase activity"/>
    <property type="evidence" value="ECO:0007669"/>
    <property type="project" value="UniProtKB-KW"/>
</dbReference>
<evidence type="ECO:0000256" key="11">
    <source>
        <dbReference type="PROSITE-ProRule" id="PRU00421"/>
    </source>
</evidence>
<dbReference type="GO" id="GO:0090564">
    <property type="term" value="F:protein-phosphocysteine-glucose phosphotransferase system transporter activity"/>
    <property type="evidence" value="ECO:0007669"/>
    <property type="project" value="TreeGrafter"/>
</dbReference>
<dbReference type="Gene3D" id="2.70.70.10">
    <property type="entry name" value="Glucose Permease (Domain IIA)"/>
    <property type="match status" value="1"/>
</dbReference>
<feature type="domain" description="PTS EIIC type-1" evidence="15">
    <location>
        <begin position="170"/>
        <end position="588"/>
    </location>
</feature>
<feature type="transmembrane region" description="Helical" evidence="12">
    <location>
        <begin position="551"/>
        <end position="572"/>
    </location>
</feature>
<reference evidence="16 17" key="1">
    <citation type="submission" date="2016-10" db="EMBL/GenBank/DDBJ databases">
        <authorList>
            <person name="de Groot N.N."/>
        </authorList>
    </citation>
    <scope>NUCLEOTIDE SEQUENCE [LARGE SCALE GENOMIC DNA]</scope>
    <source>
        <strain evidence="16 17">M79</strain>
    </source>
</reference>
<dbReference type="FunFam" id="3.30.1360.60:FF:000001">
    <property type="entry name" value="PTS system glucose-specific IIBC component PtsG"/>
    <property type="match status" value="1"/>
</dbReference>
<keyword evidence="2" id="KW-0813">Transport</keyword>
<dbReference type="InterPro" id="IPR036878">
    <property type="entry name" value="Glu_permease_IIB"/>
</dbReference>
<feature type="transmembrane region" description="Helical" evidence="12">
    <location>
        <begin position="452"/>
        <end position="470"/>
    </location>
</feature>